<keyword evidence="3" id="KW-0862">Zinc</keyword>
<dbReference type="InterPro" id="IPR013320">
    <property type="entry name" value="ConA-like_dom_sf"/>
</dbReference>
<feature type="region of interest" description="Disordered" evidence="4">
    <location>
        <begin position="417"/>
        <end position="547"/>
    </location>
</feature>
<evidence type="ECO:0000256" key="4">
    <source>
        <dbReference type="SAM" id="MobiDB-lite"/>
    </source>
</evidence>
<dbReference type="PANTHER" id="PTHR47895">
    <property type="entry name" value="CYSTEINE AND HISTIDINE-RICH DOMAIN-CONTAINING PROTEIN RAR1"/>
    <property type="match status" value="1"/>
</dbReference>
<dbReference type="Gene3D" id="3.40.30.10">
    <property type="entry name" value="Glutaredoxin"/>
    <property type="match status" value="1"/>
</dbReference>
<evidence type="ECO:0000313" key="6">
    <source>
        <dbReference type="EMBL" id="CAI2372934.1"/>
    </source>
</evidence>
<dbReference type="AlphaFoldDB" id="A0AAD2CVT0"/>
<name>A0AAD2CVT0_EUPCR</name>
<keyword evidence="7" id="KW-1185">Reference proteome</keyword>
<dbReference type="PANTHER" id="PTHR47895:SF2">
    <property type="entry name" value="CYSTEINE AND HISTIDINE-RICH DOMAIN-CONTAINING PROTEIN RAR1"/>
    <property type="match status" value="1"/>
</dbReference>
<dbReference type="InterPro" id="IPR007051">
    <property type="entry name" value="CHORD_dom"/>
</dbReference>
<evidence type="ECO:0000259" key="5">
    <source>
        <dbReference type="PROSITE" id="PS51401"/>
    </source>
</evidence>
<sequence>MPTVKKVKKKSDKIRERVSLRSHGFAELIDGVLEIKPKSNHVFSREGLDQVHLRGGFTTCFWLWLDKPAGKDSSILYQWRNASEYDFRVGLKENAICLEVRNQADEIERIISEKKINPRKWYSVIIRFEFENEDFNKRTSGDDICDASLFINGNMDSSGSISNYNPFDYVSVSVGRFRKIKSFKGAIAELFVFFYPLDTAGIEEHFEDGLNELKNGDGQFLQKIFDKDQADFNRQAFATEKHIPDEVLKNVDVSPDFFQTVKEEPNNEDLNDRDQNNMEEIEAEERAADEESVKQNLNMFIIDNPGLSNQIEQLANNYDWLLTVTSILSTGDITKDGAIEIPRFMKILKFSKIKLPKSAIVDMVDITKTGTEILDEQDDQIKHRGVLYYNFLKIIKEVILADMISNLEDEDIERVSIGTYEDSDDNIADPEPEEEEVEEEKTELPPAANQRKDSFHSSPEKFQKFKKEDDEEGESQGSEQNEDADKTLPPVLPDEGEGDVPKVEKDNHTQQDQVEVNEEGLIKNEEQDQQLRTPEPESEPEVEEEEQEILIESSSLPDMDHEWNTGNFDINIIRCSDCHLHYDYCRHSEDEYVNAFNDLGNEISDKFSGVSIIGNHERPGYLGCFDVYVRGVGPMNKRDGQGRYFLFSKKLAGKFPKAQEIIDTITILCLLYGNSEKLGQAQKEFKENYRYLIPKADKGKHEYPGDMPENLKKQPALKQKIKPQSDRIMRCKNWGCGQEYQEDKNDKHSCRHHPGKYQFGSRHGLWPESWTCCRAEWDSLGCRKGFHKGVPATEFVRLCINHGEPNPDSFYPDSFCGKPFQEPENKPEWQVTAEDKEALLCCHIHPGYFKIDRRAGTEEWTCCGEGDEAPPCATMEHKFAEFPDEESKKYFYNKPLVKIGNYASENSTASEFEMYGRFCGYFLESKPYVEKNPPKKNALSRDEQKELDQMDKACLNWGCGAIFKEEDNNRRACRCHPGRWDFGNSVKSCQNTSTGELMWEPHWTCCRQEWDAPGCRKKPHRGVFLETYEEIKREFQWPDPRAQVYFRKKISSLWRKKMMSECDYDDETLMNKYERIEKMNRGQLSIRDLEELCDKLRLNLLINSDDMSFHFKFQEVVNGEAQPYLDDGTGYIDKEKFVKWWFMTTEELLHKDDPPEEAEGEAKAA</sequence>
<feature type="compositionally biased region" description="Acidic residues" evidence="4">
    <location>
        <begin position="421"/>
        <end position="441"/>
    </location>
</feature>
<dbReference type="InterPro" id="IPR043316">
    <property type="entry name" value="RAR1"/>
</dbReference>
<feature type="compositionally biased region" description="Basic and acidic residues" evidence="4">
    <location>
        <begin position="450"/>
        <end position="468"/>
    </location>
</feature>
<feature type="compositionally biased region" description="Acidic residues" evidence="4">
    <location>
        <begin position="536"/>
        <end position="547"/>
    </location>
</feature>
<proteinExistence type="predicted"/>
<comment type="caution">
    <text evidence="6">The sequence shown here is derived from an EMBL/GenBank/DDBJ whole genome shotgun (WGS) entry which is preliminary data.</text>
</comment>
<dbReference type="Gene3D" id="2.60.120.200">
    <property type="match status" value="1"/>
</dbReference>
<dbReference type="Gene3D" id="4.10.1130.20">
    <property type="match status" value="1"/>
</dbReference>
<dbReference type="PROSITE" id="PS51401">
    <property type="entry name" value="CHORD"/>
    <property type="match status" value="1"/>
</dbReference>
<feature type="domain" description="CHORD" evidence="5">
    <location>
        <begin position="731"/>
        <end position="787"/>
    </location>
</feature>
<gene>
    <name evidence="6" type="ORF">ECRASSUSDP1_LOCUS14271</name>
</gene>
<feature type="compositionally biased region" description="Basic and acidic residues" evidence="4">
    <location>
        <begin position="499"/>
        <end position="509"/>
    </location>
</feature>
<accession>A0AAD2CVT0</accession>
<keyword evidence="2" id="KW-0677">Repeat</keyword>
<evidence type="ECO:0000256" key="2">
    <source>
        <dbReference type="ARBA" id="ARBA00022737"/>
    </source>
</evidence>
<dbReference type="GO" id="GO:0046872">
    <property type="term" value="F:metal ion binding"/>
    <property type="evidence" value="ECO:0007669"/>
    <property type="project" value="UniProtKB-KW"/>
</dbReference>
<dbReference type="SUPFAM" id="SSF49899">
    <property type="entry name" value="Concanavalin A-like lectins/glucanases"/>
    <property type="match status" value="1"/>
</dbReference>
<reference evidence="6" key="1">
    <citation type="submission" date="2023-07" db="EMBL/GenBank/DDBJ databases">
        <authorList>
            <consortium name="AG Swart"/>
            <person name="Singh M."/>
            <person name="Singh A."/>
            <person name="Seah K."/>
            <person name="Emmerich C."/>
        </authorList>
    </citation>
    <scope>NUCLEOTIDE SEQUENCE</scope>
    <source>
        <strain evidence="6">DP1</strain>
    </source>
</reference>
<evidence type="ECO:0000256" key="3">
    <source>
        <dbReference type="ARBA" id="ARBA00022833"/>
    </source>
</evidence>
<evidence type="ECO:0000256" key="1">
    <source>
        <dbReference type="ARBA" id="ARBA00022723"/>
    </source>
</evidence>
<organism evidence="6 7">
    <name type="scientific">Euplotes crassus</name>
    <dbReference type="NCBI Taxonomy" id="5936"/>
    <lineage>
        <taxon>Eukaryota</taxon>
        <taxon>Sar</taxon>
        <taxon>Alveolata</taxon>
        <taxon>Ciliophora</taxon>
        <taxon>Intramacronucleata</taxon>
        <taxon>Spirotrichea</taxon>
        <taxon>Hypotrichia</taxon>
        <taxon>Euplotida</taxon>
        <taxon>Euplotidae</taxon>
        <taxon>Moneuplotes</taxon>
    </lineage>
</organism>
<evidence type="ECO:0000313" key="7">
    <source>
        <dbReference type="Proteomes" id="UP001295684"/>
    </source>
</evidence>
<keyword evidence="1" id="KW-0479">Metal-binding</keyword>
<dbReference type="EMBL" id="CAMPGE010014252">
    <property type="protein sequence ID" value="CAI2372934.1"/>
    <property type="molecule type" value="Genomic_DNA"/>
</dbReference>
<protein>
    <recommendedName>
        <fullName evidence="5">CHORD domain-containing protein</fullName>
    </recommendedName>
</protein>
<dbReference type="Proteomes" id="UP001295684">
    <property type="component" value="Unassembled WGS sequence"/>
</dbReference>